<evidence type="ECO:0000313" key="3">
    <source>
        <dbReference type="Proteomes" id="UP000326340"/>
    </source>
</evidence>
<evidence type="ECO:0000313" key="2">
    <source>
        <dbReference type="EMBL" id="TQN69907.1"/>
    </source>
</evidence>
<accession>A0A5Q4BTV0</accession>
<dbReference type="Proteomes" id="UP000326340">
    <property type="component" value="Unassembled WGS sequence"/>
</dbReference>
<organism evidence="2 3">
    <name type="scientific">Colletotrichum shisoi</name>
    <dbReference type="NCBI Taxonomy" id="2078593"/>
    <lineage>
        <taxon>Eukaryota</taxon>
        <taxon>Fungi</taxon>
        <taxon>Dikarya</taxon>
        <taxon>Ascomycota</taxon>
        <taxon>Pezizomycotina</taxon>
        <taxon>Sordariomycetes</taxon>
        <taxon>Hypocreomycetidae</taxon>
        <taxon>Glomerellales</taxon>
        <taxon>Glomerellaceae</taxon>
        <taxon>Colletotrichum</taxon>
        <taxon>Colletotrichum destructivum species complex</taxon>
    </lineage>
</organism>
<comment type="caution">
    <text evidence="2">The sequence shown here is derived from an EMBL/GenBank/DDBJ whole genome shotgun (WGS) entry which is preliminary data.</text>
</comment>
<evidence type="ECO:0000256" key="1">
    <source>
        <dbReference type="SAM" id="MobiDB-lite"/>
    </source>
</evidence>
<reference evidence="2 3" key="1">
    <citation type="journal article" date="2019" name="Sci. Rep.">
        <title>Colletotrichum shisoi sp. nov., an anthracnose pathogen of Perilla frutescens in Japan: molecular phylogenetic, morphological and genomic evidence.</title>
        <authorList>
            <person name="Gan P."/>
            <person name="Tsushima A."/>
            <person name="Hiroyama R."/>
            <person name="Narusaka M."/>
            <person name="Takano Y."/>
            <person name="Narusaka Y."/>
            <person name="Kawaradani M."/>
            <person name="Damm U."/>
            <person name="Shirasu K."/>
        </authorList>
    </citation>
    <scope>NUCLEOTIDE SEQUENCE [LARGE SCALE GENOMIC DNA]</scope>
    <source>
        <strain evidence="2 3">PG-2018a</strain>
    </source>
</reference>
<keyword evidence="3" id="KW-1185">Reference proteome</keyword>
<feature type="compositionally biased region" description="Acidic residues" evidence="1">
    <location>
        <begin position="409"/>
        <end position="442"/>
    </location>
</feature>
<sequence>MATTITAAAPEIYVKEVTCIAVEGVSHTALRKCPLSSYKGLPFFPRNIADLNIRDSRIKHDAMIANLRKWSGDTETCYCVEGMEGLLKNIHAWLWIASTDHALCNLEQVKLACAVYDKLMDMDFDNWSHFWSCIIHEEIVDELDRAGELEEEHCDPFYTYGGFGPINRDFAWDAKEKTISWMNAYTRETEMMRVPQMEDAMKLMAGMDGDDFRQTWSQKRHAHELHHQQHGTVCDAWVDGPQTFHHTENTASERTLILYTHVAKKDSCSRCPKRSSRVTGHQCATCSRHRVTKRVRKTRSPGITIRTKVKVSGELGRKKEWDIQEKEKLWEVIKAHVGRVAGDQTKFNDRSTVAGNVSIKSGFDRATGYQPSEEEMSGLLHAHRVGLCYETNAEIQEPRELFWERLDAETESQSETEVESESETGMENEGEAGLESEGETEVESPRVDLEL</sequence>
<dbReference type="AlphaFoldDB" id="A0A5Q4BTV0"/>
<protein>
    <submittedName>
        <fullName evidence="2">Uncharacterized protein</fullName>
    </submittedName>
</protein>
<dbReference type="EMBL" id="PUHP01000455">
    <property type="protein sequence ID" value="TQN69907.1"/>
    <property type="molecule type" value="Genomic_DNA"/>
</dbReference>
<name>A0A5Q4BTV0_9PEZI</name>
<gene>
    <name evidence="2" type="ORF">CSHISOI_05574</name>
</gene>
<feature type="region of interest" description="Disordered" evidence="1">
    <location>
        <begin position="406"/>
        <end position="451"/>
    </location>
</feature>
<proteinExistence type="predicted"/>
<dbReference type="OrthoDB" id="4820600at2759"/>